<name>A0A158FKJ0_CABSO</name>
<reference evidence="1 2" key="1">
    <citation type="submission" date="2016-01" db="EMBL/GenBank/DDBJ databases">
        <authorList>
            <person name="Oliw E.H."/>
        </authorList>
    </citation>
    <scope>NUCLEOTIDE SEQUENCE [LARGE SCALE GENOMIC DNA]</scope>
    <source>
        <strain evidence="1">LMG 22029</strain>
    </source>
</reference>
<accession>A0A158FKJ0</accession>
<dbReference type="Proteomes" id="UP000054893">
    <property type="component" value="Unassembled WGS sequence"/>
</dbReference>
<evidence type="ECO:0000313" key="1">
    <source>
        <dbReference type="EMBL" id="SAL20207.1"/>
    </source>
</evidence>
<dbReference type="EMBL" id="FCOC02000003">
    <property type="protein sequence ID" value="SAL20207.1"/>
    <property type="molecule type" value="Genomic_DNA"/>
</dbReference>
<gene>
    <name evidence="1" type="ORF">AWB64_01420</name>
</gene>
<protein>
    <submittedName>
        <fullName evidence="1">Uncharacterized protein</fullName>
    </submittedName>
</protein>
<dbReference type="OrthoDB" id="9035893at2"/>
<dbReference type="RefSeq" id="WP_060817921.1">
    <property type="nucleotide sequence ID" value="NZ_FCOC02000003.1"/>
</dbReference>
<organism evidence="1 2">
    <name type="scientific">Caballeronia sordidicola</name>
    <name type="common">Burkholderia sordidicola</name>
    <dbReference type="NCBI Taxonomy" id="196367"/>
    <lineage>
        <taxon>Bacteria</taxon>
        <taxon>Pseudomonadati</taxon>
        <taxon>Pseudomonadota</taxon>
        <taxon>Betaproteobacteria</taxon>
        <taxon>Burkholderiales</taxon>
        <taxon>Burkholderiaceae</taxon>
        <taxon>Caballeronia</taxon>
    </lineage>
</organism>
<dbReference type="AlphaFoldDB" id="A0A158FKJ0"/>
<sequence>MRDGEIAYRNVVLIPLAAYDDGTYAAMLIVRESDGLQRASGILGHFACALDARKFALAHGMNEIDARRHAHPDPAKVDEWNAHAQPAFERAA</sequence>
<evidence type="ECO:0000313" key="2">
    <source>
        <dbReference type="Proteomes" id="UP000054893"/>
    </source>
</evidence>
<proteinExistence type="predicted"/>